<reference evidence="2 3" key="1">
    <citation type="submission" date="2016-10" db="EMBL/GenBank/DDBJ databases">
        <authorList>
            <person name="de Groot N.N."/>
        </authorList>
    </citation>
    <scope>NUCLEOTIDE SEQUENCE [LARGE SCALE GENOMIC DNA]</scope>
    <source>
        <strain evidence="2 3">R-24608</strain>
    </source>
</reference>
<keyword evidence="1" id="KW-0812">Transmembrane</keyword>
<dbReference type="AlphaFoldDB" id="A0A1I7KSW9"/>
<gene>
    <name evidence="2" type="ORF">SAMN04489707_107012</name>
</gene>
<evidence type="ECO:0000313" key="3">
    <source>
        <dbReference type="Proteomes" id="UP000183656"/>
    </source>
</evidence>
<dbReference type="STRING" id="343013.SAMN04489707_107012"/>
<keyword evidence="1" id="KW-1133">Transmembrane helix</keyword>
<accession>A0A1I7KSW9</accession>
<keyword evidence="1" id="KW-0472">Membrane</keyword>
<feature type="transmembrane region" description="Helical" evidence="1">
    <location>
        <begin position="22"/>
        <end position="45"/>
    </location>
</feature>
<name>A0A1I7KSW9_9BURK</name>
<evidence type="ECO:0000313" key="2">
    <source>
        <dbReference type="EMBL" id="SFV00520.1"/>
    </source>
</evidence>
<organism evidence="2 3">
    <name type="scientific">Paenacidovorax caeni</name>
    <dbReference type="NCBI Taxonomy" id="343013"/>
    <lineage>
        <taxon>Bacteria</taxon>
        <taxon>Pseudomonadati</taxon>
        <taxon>Pseudomonadota</taxon>
        <taxon>Betaproteobacteria</taxon>
        <taxon>Burkholderiales</taxon>
        <taxon>Comamonadaceae</taxon>
        <taxon>Paenacidovorax</taxon>
    </lineage>
</organism>
<protein>
    <submittedName>
        <fullName evidence="2">Uncharacterized protein</fullName>
    </submittedName>
</protein>
<evidence type="ECO:0000256" key="1">
    <source>
        <dbReference type="SAM" id="Phobius"/>
    </source>
</evidence>
<sequence>MSAPVQIDGPHRTRRRARLLRALAWALSTLGTVLAMALLLLAAAATGYIAALPAAVHTCAPTPPARS</sequence>
<dbReference type="EMBL" id="FPBX01000070">
    <property type="protein sequence ID" value="SFV00520.1"/>
    <property type="molecule type" value="Genomic_DNA"/>
</dbReference>
<dbReference type="Proteomes" id="UP000183656">
    <property type="component" value="Unassembled WGS sequence"/>
</dbReference>
<keyword evidence="3" id="KW-1185">Reference proteome</keyword>
<dbReference type="RefSeq" id="WP_054258009.1">
    <property type="nucleotide sequence ID" value="NZ_CYIG01000075.1"/>
</dbReference>
<proteinExistence type="predicted"/>